<dbReference type="InterPro" id="IPR001680">
    <property type="entry name" value="WD40_rpt"/>
</dbReference>
<reference evidence="4" key="1">
    <citation type="journal article" date="2004" name="Nature">
        <title>Genome duplication in the teleost fish Tetraodon nigroviridis reveals the early vertebrate proto-karyotype.</title>
        <authorList>
            <person name="Jaillon O."/>
            <person name="Aury J.-M."/>
            <person name="Brunet F."/>
            <person name="Petit J.-L."/>
            <person name="Stange-Thomann N."/>
            <person name="Mauceli E."/>
            <person name="Bouneau L."/>
            <person name="Fischer C."/>
            <person name="Ozouf-Costaz C."/>
            <person name="Bernot A."/>
            <person name="Nicaud S."/>
            <person name="Jaffe D."/>
            <person name="Fisher S."/>
            <person name="Lutfalla G."/>
            <person name="Dossat C."/>
            <person name="Segurens B."/>
            <person name="Dasilva C."/>
            <person name="Salanoubat M."/>
            <person name="Levy M."/>
            <person name="Boudet N."/>
            <person name="Castellano S."/>
            <person name="Anthouard V."/>
            <person name="Jubin C."/>
            <person name="Castelli V."/>
            <person name="Katinka M."/>
            <person name="Vacherie B."/>
            <person name="Biemont C."/>
            <person name="Skalli Z."/>
            <person name="Cattolico L."/>
            <person name="Poulain J."/>
            <person name="De Berardinis V."/>
            <person name="Cruaud C."/>
            <person name="Duprat S."/>
            <person name="Brottier P."/>
            <person name="Coutanceau J.-P."/>
            <person name="Gouzy J."/>
            <person name="Parra G."/>
            <person name="Lardier G."/>
            <person name="Chapple C."/>
            <person name="McKernan K.J."/>
            <person name="McEwan P."/>
            <person name="Bosak S."/>
            <person name="Kellis M."/>
            <person name="Volff J.-N."/>
            <person name="Guigo R."/>
            <person name="Zody M.C."/>
            <person name="Mesirov J."/>
            <person name="Lindblad-Toh K."/>
            <person name="Birren B."/>
            <person name="Nusbaum C."/>
            <person name="Kahn D."/>
            <person name="Robinson-Rechavi M."/>
            <person name="Laudet V."/>
            <person name="Schachter V."/>
            <person name="Quetier F."/>
            <person name="Saurin W."/>
            <person name="Scarpelli C."/>
            <person name="Wincker P."/>
            <person name="Lander E.S."/>
            <person name="Weissenbach J."/>
            <person name="Roest Crollius H."/>
        </authorList>
    </citation>
    <scope>NUCLEOTIDE SEQUENCE [LARGE SCALE GENOMIC DNA]</scope>
</reference>
<dbReference type="InterPro" id="IPR036322">
    <property type="entry name" value="WD40_repeat_dom_sf"/>
</dbReference>
<sequence>MNRFMNFPMSHLRVKIHVVDCSTGYYVKEDCRYPAYTGKEPGDVEYILPIMTQPFDLKASSVPTWEEQIVFNKRFGYFIKQSNGGPDVLLFFELLGFVSAEKTRASVDADQHGEQPRTIAWAFLKILGTNGALNTDTKLYLQLYCPPPQAMRRKHLSVIEAPETIEVYEWWRFYPRNQYPSALHVTVKGVRPPEHLDLEAADRNPESIQWSRLPEQVCQIPNKPMLSFHGGQMGCFTVLFSHAGTMLAAACAGRGAYPVVVYEIPSGQLLAAFGGHFKVIYDLCWSSDDHRLLSASSDGTVKEWNVEKLRGPVQKVLSHPSFVYCAQYHPAAQNLVLSGSYDATVRVWRVDVDEVNGQLLLEFEGHSGFINTICFDVDGSRMFSADSTGLIIVWETYVHDDQHPCHLWNIERKIKKESLRGVPINMLQVHPNGCYLLIHAKDSVLRTMDLNVLLVKEYAGATNRRERIHSTFTPCGTFIFSGSEDGMAYVWNTDTGDMVAIYSDLWYTTAVHGVAFHPHENMVAFCAFGQPIHVYLYDPNVPQM</sequence>
<dbReference type="GO" id="GO:0044458">
    <property type="term" value="P:motile cilium assembly"/>
    <property type="evidence" value="ECO:0007669"/>
    <property type="project" value="TreeGrafter"/>
</dbReference>
<proteinExistence type="predicted"/>
<dbReference type="InterPro" id="IPR020472">
    <property type="entry name" value="WD40_PAC1"/>
</dbReference>
<dbReference type="PANTHER" id="PTHR44499">
    <property type="entry name" value="JOUBERIN"/>
    <property type="match status" value="1"/>
</dbReference>
<feature type="repeat" description="WD" evidence="3">
    <location>
        <begin position="363"/>
        <end position="395"/>
    </location>
</feature>
<comment type="caution">
    <text evidence="4">The sequence shown here is derived from an EMBL/GenBank/DDBJ whole genome shotgun (WGS) entry which is preliminary data.</text>
</comment>
<dbReference type="InterPro" id="IPR015943">
    <property type="entry name" value="WD40/YVTN_repeat-like_dom_sf"/>
</dbReference>
<dbReference type="PROSITE" id="PS50082">
    <property type="entry name" value="WD_REPEATS_2"/>
    <property type="match status" value="4"/>
</dbReference>
<accession>Q4RSY7</accession>
<dbReference type="Gene3D" id="2.130.10.10">
    <property type="entry name" value="YVTN repeat-like/Quinoprotein amine dehydrogenase"/>
    <property type="match status" value="1"/>
</dbReference>
<feature type="repeat" description="WD" evidence="3">
    <location>
        <begin position="273"/>
        <end position="307"/>
    </location>
</feature>
<dbReference type="GO" id="GO:0036064">
    <property type="term" value="C:ciliary basal body"/>
    <property type="evidence" value="ECO:0007669"/>
    <property type="project" value="TreeGrafter"/>
</dbReference>
<dbReference type="OrthoDB" id="2096344at2759"/>
<evidence type="ECO:0000313" key="4">
    <source>
        <dbReference type="EMBL" id="CAG08495.1"/>
    </source>
</evidence>
<dbReference type="KEGG" id="tng:GSTEN00029495G001"/>
<name>Q4RSY7_TETNG</name>
<dbReference type="InterPro" id="IPR052803">
    <property type="entry name" value="Cilium-Associated_Jouberin"/>
</dbReference>
<protein>
    <submittedName>
        <fullName evidence="4">(spotted green pufferfish) hypothetical protein</fullName>
    </submittedName>
</protein>
<reference evidence="4" key="2">
    <citation type="submission" date="2004-02" db="EMBL/GenBank/DDBJ databases">
        <authorList>
            <consortium name="Genoscope"/>
            <consortium name="Whitehead Institute Centre for Genome Research"/>
        </authorList>
    </citation>
    <scope>NUCLEOTIDE SEQUENCE</scope>
</reference>
<dbReference type="PROSITE" id="PS50294">
    <property type="entry name" value="WD_REPEATS_REGION"/>
    <property type="match status" value="2"/>
</dbReference>
<keyword evidence="1 3" id="KW-0853">WD repeat</keyword>
<dbReference type="SMART" id="SM00320">
    <property type="entry name" value="WD40"/>
    <property type="match status" value="5"/>
</dbReference>
<feature type="repeat" description="WD" evidence="3">
    <location>
        <begin position="472"/>
        <end position="501"/>
    </location>
</feature>
<feature type="non-terminal residue" evidence="4">
    <location>
        <position position="544"/>
    </location>
</feature>
<dbReference type="PANTHER" id="PTHR44499:SF1">
    <property type="entry name" value="JOUBERIN"/>
    <property type="match status" value="1"/>
</dbReference>
<dbReference type="AlphaFoldDB" id="Q4RSY7"/>
<organism evidence="4">
    <name type="scientific">Tetraodon nigroviridis</name>
    <name type="common">Spotted green pufferfish</name>
    <name type="synonym">Chelonodon nigroviridis</name>
    <dbReference type="NCBI Taxonomy" id="99883"/>
    <lineage>
        <taxon>Eukaryota</taxon>
        <taxon>Metazoa</taxon>
        <taxon>Chordata</taxon>
        <taxon>Craniata</taxon>
        <taxon>Vertebrata</taxon>
        <taxon>Euteleostomi</taxon>
        <taxon>Actinopterygii</taxon>
        <taxon>Neopterygii</taxon>
        <taxon>Teleostei</taxon>
        <taxon>Neoteleostei</taxon>
        <taxon>Acanthomorphata</taxon>
        <taxon>Eupercaria</taxon>
        <taxon>Tetraodontiformes</taxon>
        <taxon>Tetradontoidea</taxon>
        <taxon>Tetraodontidae</taxon>
        <taxon>Tetraodon</taxon>
    </lineage>
</organism>
<evidence type="ECO:0000256" key="1">
    <source>
        <dbReference type="ARBA" id="ARBA00022574"/>
    </source>
</evidence>
<dbReference type="SUPFAM" id="SSF50978">
    <property type="entry name" value="WD40 repeat-like"/>
    <property type="match status" value="1"/>
</dbReference>
<keyword evidence="2" id="KW-0677">Repeat</keyword>
<evidence type="ECO:0000256" key="2">
    <source>
        <dbReference type="ARBA" id="ARBA00022737"/>
    </source>
</evidence>
<feature type="repeat" description="WD" evidence="3">
    <location>
        <begin position="316"/>
        <end position="351"/>
    </location>
</feature>
<dbReference type="Pfam" id="PF00400">
    <property type="entry name" value="WD40"/>
    <property type="match status" value="4"/>
</dbReference>
<evidence type="ECO:0000256" key="3">
    <source>
        <dbReference type="PROSITE-ProRule" id="PRU00221"/>
    </source>
</evidence>
<dbReference type="PRINTS" id="PR00320">
    <property type="entry name" value="GPROTEINBRPT"/>
</dbReference>
<gene>
    <name evidence="4" type="ORF">GSTENG00029495001</name>
</gene>
<dbReference type="EMBL" id="CAAE01014999">
    <property type="protein sequence ID" value="CAG08495.1"/>
    <property type="molecule type" value="Genomic_DNA"/>
</dbReference>